<dbReference type="Proteomes" id="UP000887116">
    <property type="component" value="Unassembled WGS sequence"/>
</dbReference>
<keyword evidence="2" id="KW-1185">Reference proteome</keyword>
<gene>
    <name evidence="1" type="ORF">TNCT_593271</name>
</gene>
<dbReference type="OrthoDB" id="6434843at2759"/>
<name>A0A8X6F2T6_TRICU</name>
<dbReference type="AlphaFoldDB" id="A0A8X6F2T6"/>
<reference evidence="1" key="1">
    <citation type="submission" date="2020-07" db="EMBL/GenBank/DDBJ databases">
        <title>Multicomponent nature underlies the extraordinary mechanical properties of spider dragline silk.</title>
        <authorList>
            <person name="Kono N."/>
            <person name="Nakamura H."/>
            <person name="Mori M."/>
            <person name="Yoshida Y."/>
            <person name="Ohtoshi R."/>
            <person name="Malay A.D."/>
            <person name="Moran D.A.P."/>
            <person name="Tomita M."/>
            <person name="Numata K."/>
            <person name="Arakawa K."/>
        </authorList>
    </citation>
    <scope>NUCLEOTIDE SEQUENCE</scope>
</reference>
<sequence length="109" mass="12026">MQNLSLSTEQRVITFASVSRFLIQKGLGTTVGSVKAVSKMRSGTLLVEVNTTKKAEQLLSRQILFSIPVTISPHAILNIPRGVISESDLYDDDEPEQEILNGLREQKSL</sequence>
<accession>A0A8X6F2T6</accession>
<evidence type="ECO:0000313" key="2">
    <source>
        <dbReference type="Proteomes" id="UP000887116"/>
    </source>
</evidence>
<evidence type="ECO:0000313" key="1">
    <source>
        <dbReference type="EMBL" id="GFQ68542.1"/>
    </source>
</evidence>
<proteinExistence type="predicted"/>
<organism evidence="1 2">
    <name type="scientific">Trichonephila clavata</name>
    <name type="common">Joro spider</name>
    <name type="synonym">Nephila clavata</name>
    <dbReference type="NCBI Taxonomy" id="2740835"/>
    <lineage>
        <taxon>Eukaryota</taxon>
        <taxon>Metazoa</taxon>
        <taxon>Ecdysozoa</taxon>
        <taxon>Arthropoda</taxon>
        <taxon>Chelicerata</taxon>
        <taxon>Arachnida</taxon>
        <taxon>Araneae</taxon>
        <taxon>Araneomorphae</taxon>
        <taxon>Entelegynae</taxon>
        <taxon>Araneoidea</taxon>
        <taxon>Nephilidae</taxon>
        <taxon>Trichonephila</taxon>
    </lineage>
</organism>
<comment type="caution">
    <text evidence="1">The sequence shown here is derived from an EMBL/GenBank/DDBJ whole genome shotgun (WGS) entry which is preliminary data.</text>
</comment>
<dbReference type="EMBL" id="BMAO01020596">
    <property type="protein sequence ID" value="GFQ68542.1"/>
    <property type="molecule type" value="Genomic_DNA"/>
</dbReference>
<protein>
    <submittedName>
        <fullName evidence="1">Uncharacterized protein</fullName>
    </submittedName>
</protein>